<dbReference type="PROSITE" id="PS01359">
    <property type="entry name" value="ZF_PHD_1"/>
    <property type="match status" value="1"/>
</dbReference>
<dbReference type="GO" id="GO:0006281">
    <property type="term" value="P:DNA repair"/>
    <property type="evidence" value="ECO:0007669"/>
    <property type="project" value="UniProtKB-KW"/>
</dbReference>
<keyword evidence="9 16" id="KW-0539">Nucleus</keyword>
<feature type="binding site" evidence="14">
    <location>
        <position position="257"/>
    </location>
    <ligand>
        <name>Zn(2+)</name>
        <dbReference type="ChEBI" id="CHEBI:29105"/>
        <label>2</label>
    </ligand>
</feature>
<evidence type="ECO:0000256" key="10">
    <source>
        <dbReference type="ARBA" id="ARBA00023254"/>
    </source>
</evidence>
<keyword evidence="11" id="KW-0131">Cell cycle</keyword>
<dbReference type="InterPro" id="IPR013083">
    <property type="entry name" value="Znf_RING/FYVE/PHD"/>
</dbReference>
<comment type="subcellular location">
    <subcellularLocation>
        <location evidence="1 16">Nucleus</location>
    </subcellularLocation>
</comment>
<feature type="binding site" evidence="14">
    <location>
        <position position="263"/>
    </location>
    <ligand>
        <name>Zn(2+)</name>
        <dbReference type="ChEBI" id="CHEBI:29105"/>
        <label>1</label>
    </ligand>
</feature>
<dbReference type="GO" id="GO:0008270">
    <property type="term" value="F:zinc ion binding"/>
    <property type="evidence" value="ECO:0007669"/>
    <property type="project" value="UniProtKB-KW"/>
</dbReference>
<feature type="binding site" evidence="14">
    <location>
        <position position="266"/>
    </location>
    <ligand>
        <name>Zn(2+)</name>
        <dbReference type="ChEBI" id="CHEBI:29105"/>
        <label>1</label>
    </ligand>
</feature>
<keyword evidence="3 14" id="KW-0479">Metal-binding</keyword>
<name>A0A4T0WZZ5_9ASCO</name>
<feature type="domain" description="PHD-type" evidence="18">
    <location>
        <begin position="236"/>
        <end position="285"/>
    </location>
</feature>
<dbReference type="CDD" id="cd15505">
    <property type="entry name" value="PHD_ING"/>
    <property type="match status" value="1"/>
</dbReference>
<dbReference type="Gene3D" id="6.10.140.1740">
    <property type="match status" value="1"/>
</dbReference>
<evidence type="ECO:0000256" key="11">
    <source>
        <dbReference type="ARBA" id="ARBA00023306"/>
    </source>
</evidence>
<feature type="site" description="Histone H3K4me3 binding" evidence="13">
    <location>
        <position position="253"/>
    </location>
</feature>
<evidence type="ECO:0000259" key="18">
    <source>
        <dbReference type="PROSITE" id="PS50016"/>
    </source>
</evidence>
<evidence type="ECO:0000256" key="4">
    <source>
        <dbReference type="ARBA" id="ARBA00022763"/>
    </source>
</evidence>
<comment type="function">
    <text evidence="12">Component of the NuA4 histone acetyltransferase complex which is involved in transcriptional activation of selected genes principally by acetylation of nucleosomal histone H4 and H2A. The NuA4 complex is also involved in DNA repair. Involved in cell cycle progression and meiosis.</text>
</comment>
<feature type="site" description="Histone H3K4me3 binding" evidence="13">
    <location>
        <position position="238"/>
    </location>
</feature>
<sequence length="298" mass="33929">MDAATLFDYYIHDMANIPEETQYTLKQLQQKDLEYDKIITQIETLEGQLSKHIKQSGVMIRHPKEDAITSQMHKLCKKATQIQEEKSILLNTALYNITKNTVKFQKDVRRLIESGAIDNWDVNDDLDDLTLISSNNAVYSNLDSPSMTKGSISQLSSRMNSGIAEHSRRTNSTTGDTRRMKRRDKTPLVDDSSTSREFTPNRRRDISSGTTVVKGPGRRIPSGSNNADNGNGDDDDLYCFCQQVSYGEMVACDNPTCKYEWFHYDCVGLKEIPNGVWYCPDCRKDPKTTDKKKKNMKV</sequence>
<comment type="caution">
    <text evidence="19">The sequence shown here is derived from an EMBL/GenBank/DDBJ whole genome shotgun (WGS) entry which is preliminary data.</text>
</comment>
<proteinExistence type="inferred from homology"/>
<evidence type="ECO:0000256" key="6">
    <source>
        <dbReference type="ARBA" id="ARBA00022833"/>
    </source>
</evidence>
<evidence type="ECO:0000256" key="17">
    <source>
        <dbReference type="SAM" id="MobiDB-lite"/>
    </source>
</evidence>
<dbReference type="PANTHER" id="PTHR10333:SF100">
    <property type="entry name" value="CHROMATIN MODIFICATION-RELATED PROTEIN YNG2"/>
    <property type="match status" value="1"/>
</dbReference>
<dbReference type="InterPro" id="IPR011011">
    <property type="entry name" value="Znf_FYVE_PHD"/>
</dbReference>
<organism evidence="19 20">
    <name type="scientific">Pichia inconspicua</name>
    <dbReference type="NCBI Taxonomy" id="52247"/>
    <lineage>
        <taxon>Eukaryota</taxon>
        <taxon>Fungi</taxon>
        <taxon>Dikarya</taxon>
        <taxon>Ascomycota</taxon>
        <taxon>Saccharomycotina</taxon>
        <taxon>Pichiomycetes</taxon>
        <taxon>Pichiales</taxon>
        <taxon>Pichiaceae</taxon>
        <taxon>Pichia</taxon>
    </lineage>
</organism>
<dbReference type="Pfam" id="PF12998">
    <property type="entry name" value="ING"/>
    <property type="match status" value="1"/>
</dbReference>
<dbReference type="InterPro" id="IPR019787">
    <property type="entry name" value="Znf_PHD-finger"/>
</dbReference>
<reference evidence="19 20" key="1">
    <citation type="journal article" date="2019" name="Front. Genet.">
        <title>Whole-Genome Sequencing of the Opportunistic Yeast Pathogen Candida inconspicua Uncovers Its Hybrid Origin.</title>
        <authorList>
            <person name="Mixao V."/>
            <person name="Hansen A.P."/>
            <person name="Saus E."/>
            <person name="Boekhout T."/>
            <person name="Lass-Florl C."/>
            <person name="Gabaldon T."/>
        </authorList>
    </citation>
    <scope>NUCLEOTIDE SEQUENCE [LARGE SCALE GENOMIC DNA]</scope>
    <source>
        <strain evidence="19 20">CBS 180</strain>
    </source>
</reference>
<evidence type="ECO:0000256" key="2">
    <source>
        <dbReference type="ARBA" id="ARBA00010210"/>
    </source>
</evidence>
<evidence type="ECO:0000256" key="3">
    <source>
        <dbReference type="ARBA" id="ARBA00022723"/>
    </source>
</evidence>
<feature type="binding site" evidence="14">
    <location>
        <position position="282"/>
    </location>
    <ligand>
        <name>Zn(2+)</name>
        <dbReference type="ChEBI" id="CHEBI:29105"/>
        <label>2</label>
    </ligand>
</feature>
<evidence type="ECO:0000256" key="1">
    <source>
        <dbReference type="ARBA" id="ARBA00004123"/>
    </source>
</evidence>
<dbReference type="AlphaFoldDB" id="A0A4T0WZZ5"/>
<dbReference type="GO" id="GO:0006325">
    <property type="term" value="P:chromatin organization"/>
    <property type="evidence" value="ECO:0007669"/>
    <property type="project" value="UniProtKB-KW"/>
</dbReference>
<comment type="subunit">
    <text evidence="16">Component of an histone acetyltransferase complex. Interacts with H3K4me3 and to a lesser extent with H3K4me2.</text>
</comment>
<protein>
    <recommendedName>
        <fullName evidence="16">Chromatin modification-related protein</fullName>
    </recommendedName>
</protein>
<feature type="compositionally biased region" description="Polar residues" evidence="17">
    <location>
        <begin position="142"/>
        <end position="160"/>
    </location>
</feature>
<keyword evidence="8" id="KW-0234">DNA repair</keyword>
<gene>
    <name evidence="19" type="ORF">CANINC_002887</name>
</gene>
<feature type="binding site" evidence="14">
    <location>
        <position position="241"/>
    </location>
    <ligand>
        <name>Zn(2+)</name>
        <dbReference type="ChEBI" id="CHEBI:29105"/>
        <label>1</label>
    </ligand>
</feature>
<dbReference type="InterPro" id="IPR024610">
    <property type="entry name" value="ING_N_histone-binding"/>
</dbReference>
<evidence type="ECO:0000313" key="20">
    <source>
        <dbReference type="Proteomes" id="UP000307173"/>
    </source>
</evidence>
<keyword evidence="10" id="KW-0469">Meiosis</keyword>
<dbReference type="Proteomes" id="UP000307173">
    <property type="component" value="Unassembled WGS sequence"/>
</dbReference>
<dbReference type="InterPro" id="IPR028651">
    <property type="entry name" value="ING_fam"/>
</dbReference>
<feature type="site" description="Histone H3K4me3 binding" evidence="13">
    <location>
        <position position="261"/>
    </location>
</feature>
<evidence type="ECO:0000256" key="15">
    <source>
        <dbReference type="PROSITE-ProRule" id="PRU00146"/>
    </source>
</evidence>
<dbReference type="SUPFAM" id="SSF57903">
    <property type="entry name" value="FYVE/PHD zinc finger"/>
    <property type="match status" value="1"/>
</dbReference>
<dbReference type="GO" id="GO:0006355">
    <property type="term" value="P:regulation of DNA-templated transcription"/>
    <property type="evidence" value="ECO:0007669"/>
    <property type="project" value="TreeGrafter"/>
</dbReference>
<dbReference type="GO" id="GO:0051321">
    <property type="term" value="P:meiotic cell cycle"/>
    <property type="evidence" value="ECO:0007669"/>
    <property type="project" value="UniProtKB-KW"/>
</dbReference>
<dbReference type="Gene3D" id="3.30.40.10">
    <property type="entry name" value="Zinc/RING finger domain, C3HC4 (zinc finger)"/>
    <property type="match status" value="1"/>
</dbReference>
<dbReference type="EMBL" id="SELW01000481">
    <property type="protein sequence ID" value="TID25497.1"/>
    <property type="molecule type" value="Genomic_DNA"/>
</dbReference>
<feature type="site" description="Histone H3K4me3 binding" evidence="13">
    <location>
        <position position="249"/>
    </location>
</feature>
<feature type="binding site" evidence="14">
    <location>
        <position position="239"/>
    </location>
    <ligand>
        <name>Zn(2+)</name>
        <dbReference type="ChEBI" id="CHEBI:29105"/>
        <label>1</label>
    </ligand>
</feature>
<dbReference type="PANTHER" id="PTHR10333">
    <property type="entry name" value="INHIBITOR OF GROWTH PROTEIN"/>
    <property type="match status" value="1"/>
</dbReference>
<comment type="function">
    <text evidence="16">Component of an histone acetyltransferase complex.</text>
</comment>
<evidence type="ECO:0000313" key="19">
    <source>
        <dbReference type="EMBL" id="TID25497.1"/>
    </source>
</evidence>
<keyword evidence="6 14" id="KW-0862">Zinc</keyword>
<dbReference type="OrthoDB" id="5411773at2759"/>
<evidence type="ECO:0000256" key="12">
    <source>
        <dbReference type="ARBA" id="ARBA00037044"/>
    </source>
</evidence>
<keyword evidence="20" id="KW-1185">Reference proteome</keyword>
<evidence type="ECO:0000256" key="9">
    <source>
        <dbReference type="ARBA" id="ARBA00023242"/>
    </source>
</evidence>
<dbReference type="SMART" id="SM00249">
    <property type="entry name" value="PHD"/>
    <property type="match status" value="1"/>
</dbReference>
<feature type="binding site" evidence="14">
    <location>
        <position position="279"/>
    </location>
    <ligand>
        <name>Zn(2+)</name>
        <dbReference type="ChEBI" id="CHEBI:29105"/>
        <label>2</label>
    </ligand>
</feature>
<comment type="domain">
    <text evidence="16">The PHD-type zinc finger mediates the binding to H3K4me3.</text>
</comment>
<keyword evidence="5 15" id="KW-0863">Zinc-finger</keyword>
<evidence type="ECO:0000256" key="8">
    <source>
        <dbReference type="ARBA" id="ARBA00023204"/>
    </source>
</evidence>
<evidence type="ECO:0000256" key="5">
    <source>
        <dbReference type="ARBA" id="ARBA00022771"/>
    </source>
</evidence>
<dbReference type="CDD" id="cd16858">
    <property type="entry name" value="ING_ING3_Yng2p"/>
    <property type="match status" value="1"/>
</dbReference>
<dbReference type="InterPro" id="IPR001965">
    <property type="entry name" value="Znf_PHD"/>
</dbReference>
<keyword evidence="4" id="KW-0227">DNA damage</keyword>
<keyword evidence="7 16" id="KW-0156">Chromatin regulator</keyword>
<dbReference type="SMART" id="SM01408">
    <property type="entry name" value="ING"/>
    <property type="match status" value="1"/>
</dbReference>
<comment type="similarity">
    <text evidence="2 16">Belongs to the ING family.</text>
</comment>
<dbReference type="GO" id="GO:0035267">
    <property type="term" value="C:NuA4 histone acetyltransferase complex"/>
    <property type="evidence" value="ECO:0007669"/>
    <property type="project" value="TreeGrafter"/>
</dbReference>
<evidence type="ECO:0000256" key="13">
    <source>
        <dbReference type="PIRSR" id="PIRSR628651-50"/>
    </source>
</evidence>
<dbReference type="STRING" id="52247.A0A4T0WZZ5"/>
<dbReference type="PROSITE" id="PS50016">
    <property type="entry name" value="ZF_PHD_2"/>
    <property type="match status" value="1"/>
</dbReference>
<dbReference type="InterPro" id="IPR019786">
    <property type="entry name" value="Zinc_finger_PHD-type_CS"/>
</dbReference>
<accession>A0A4T0WZZ5</accession>
<feature type="binding site" evidence="14">
    <location>
        <position position="252"/>
    </location>
    <ligand>
        <name>Zn(2+)</name>
        <dbReference type="ChEBI" id="CHEBI:29105"/>
        <label>2</label>
    </ligand>
</feature>
<evidence type="ECO:0000256" key="16">
    <source>
        <dbReference type="RuleBase" id="RU361213"/>
    </source>
</evidence>
<evidence type="ECO:0000256" key="14">
    <source>
        <dbReference type="PIRSR" id="PIRSR628651-51"/>
    </source>
</evidence>
<feature type="region of interest" description="Disordered" evidence="17">
    <location>
        <begin position="142"/>
        <end position="229"/>
    </location>
</feature>
<dbReference type="GO" id="GO:0005634">
    <property type="term" value="C:nucleus"/>
    <property type="evidence" value="ECO:0007669"/>
    <property type="project" value="UniProtKB-SubCell"/>
</dbReference>
<evidence type="ECO:0000256" key="7">
    <source>
        <dbReference type="ARBA" id="ARBA00022853"/>
    </source>
</evidence>